<dbReference type="InterPro" id="IPR011333">
    <property type="entry name" value="SKP1/BTB/POZ_sf"/>
</dbReference>
<feature type="region of interest" description="Disordered" evidence="13">
    <location>
        <begin position="482"/>
        <end position="533"/>
    </location>
</feature>
<dbReference type="Gene3D" id="1.10.287.70">
    <property type="match status" value="1"/>
</dbReference>
<evidence type="ECO:0000259" key="15">
    <source>
        <dbReference type="SMART" id="SM00225"/>
    </source>
</evidence>
<dbReference type="Proteomes" id="UP000245119">
    <property type="component" value="Linkage Group LG3"/>
</dbReference>
<feature type="coiled-coil region" evidence="12">
    <location>
        <begin position="137"/>
        <end position="164"/>
    </location>
</feature>
<dbReference type="SUPFAM" id="SSF81324">
    <property type="entry name" value="Voltage-gated potassium channels"/>
    <property type="match status" value="1"/>
</dbReference>
<dbReference type="Gene3D" id="1.20.120.350">
    <property type="entry name" value="Voltage-gated potassium channels. Chain C"/>
    <property type="match status" value="1"/>
</dbReference>
<keyword evidence="7" id="KW-0630">Potassium</keyword>
<feature type="transmembrane region" description="Helical" evidence="14">
    <location>
        <begin position="206"/>
        <end position="224"/>
    </location>
</feature>
<dbReference type="FunFam" id="3.30.710.10:FF:000002">
    <property type="entry name" value="Potassium voltage-gated channel subfamily C member 2"/>
    <property type="match status" value="1"/>
</dbReference>
<evidence type="ECO:0000256" key="12">
    <source>
        <dbReference type="SAM" id="Coils"/>
    </source>
</evidence>
<dbReference type="CDD" id="cd18379">
    <property type="entry name" value="BTB_POZ_Kv3_KCNC"/>
    <property type="match status" value="1"/>
</dbReference>
<feature type="transmembrane region" description="Helical" evidence="14">
    <location>
        <begin position="392"/>
        <end position="411"/>
    </location>
</feature>
<keyword evidence="2" id="KW-0813">Transport</keyword>
<feature type="compositionally biased region" description="Basic and acidic residues" evidence="13">
    <location>
        <begin position="517"/>
        <end position="526"/>
    </location>
</feature>
<feature type="transmembrane region" description="Helical" evidence="14">
    <location>
        <begin position="418"/>
        <end position="443"/>
    </location>
</feature>
<dbReference type="Gene3D" id="3.30.710.10">
    <property type="entry name" value="Potassium Channel Kv1.1, Chain A"/>
    <property type="match status" value="1"/>
</dbReference>
<evidence type="ECO:0000256" key="14">
    <source>
        <dbReference type="SAM" id="Phobius"/>
    </source>
</evidence>
<dbReference type="InterPro" id="IPR003974">
    <property type="entry name" value="K_chnl_volt-dep_Kv3"/>
</dbReference>
<keyword evidence="5" id="KW-0631">Potassium channel</keyword>
<dbReference type="GO" id="GO:0008076">
    <property type="term" value="C:voltage-gated potassium channel complex"/>
    <property type="evidence" value="ECO:0007669"/>
    <property type="project" value="InterPro"/>
</dbReference>
<dbReference type="InterPro" id="IPR005821">
    <property type="entry name" value="Ion_trans_dom"/>
</dbReference>
<keyword evidence="10 14" id="KW-0472">Membrane</keyword>
<evidence type="ECO:0000256" key="4">
    <source>
        <dbReference type="ARBA" id="ARBA00022692"/>
    </source>
</evidence>
<evidence type="ECO:0000256" key="5">
    <source>
        <dbReference type="ARBA" id="ARBA00022826"/>
    </source>
</evidence>
<dbReference type="GO" id="GO:0001508">
    <property type="term" value="P:action potential"/>
    <property type="evidence" value="ECO:0007669"/>
    <property type="project" value="TreeGrafter"/>
</dbReference>
<dbReference type="InterPro" id="IPR028325">
    <property type="entry name" value="VG_K_chnl"/>
</dbReference>
<evidence type="ECO:0000256" key="7">
    <source>
        <dbReference type="ARBA" id="ARBA00022958"/>
    </source>
</evidence>
<dbReference type="GO" id="GO:0045211">
    <property type="term" value="C:postsynaptic membrane"/>
    <property type="evidence" value="ECO:0007669"/>
    <property type="project" value="TreeGrafter"/>
</dbReference>
<dbReference type="GO" id="GO:0042734">
    <property type="term" value="C:presynaptic membrane"/>
    <property type="evidence" value="ECO:0007669"/>
    <property type="project" value="TreeGrafter"/>
</dbReference>
<dbReference type="OMA" id="PRVWHLL"/>
<name>A0A2T7PK23_POMCA</name>
<organism evidence="16 17">
    <name type="scientific">Pomacea canaliculata</name>
    <name type="common">Golden apple snail</name>
    <dbReference type="NCBI Taxonomy" id="400727"/>
    <lineage>
        <taxon>Eukaryota</taxon>
        <taxon>Metazoa</taxon>
        <taxon>Spiralia</taxon>
        <taxon>Lophotrochozoa</taxon>
        <taxon>Mollusca</taxon>
        <taxon>Gastropoda</taxon>
        <taxon>Caenogastropoda</taxon>
        <taxon>Architaenioglossa</taxon>
        <taxon>Ampullarioidea</taxon>
        <taxon>Ampullariidae</taxon>
        <taxon>Pomacea</taxon>
    </lineage>
</organism>
<keyword evidence="11" id="KW-0407">Ion channel</keyword>
<feature type="compositionally biased region" description="Low complexity" evidence="13">
    <location>
        <begin position="494"/>
        <end position="508"/>
    </location>
</feature>
<evidence type="ECO:0000256" key="1">
    <source>
        <dbReference type="ARBA" id="ARBA00004141"/>
    </source>
</evidence>
<comment type="caution">
    <text evidence="16">The sequence shown here is derived from an EMBL/GenBank/DDBJ whole genome shotgun (WGS) entry which is preliminary data.</text>
</comment>
<evidence type="ECO:0000256" key="8">
    <source>
        <dbReference type="ARBA" id="ARBA00022989"/>
    </source>
</evidence>
<feature type="region of interest" description="Disordered" evidence="13">
    <location>
        <begin position="555"/>
        <end position="598"/>
    </location>
</feature>
<dbReference type="Pfam" id="PF00520">
    <property type="entry name" value="Ion_trans"/>
    <property type="match status" value="1"/>
</dbReference>
<gene>
    <name evidence="16" type="ORF">C0Q70_05004</name>
</gene>
<feature type="transmembrane region" description="Helical" evidence="14">
    <location>
        <begin position="359"/>
        <end position="380"/>
    </location>
</feature>
<sequence>MERGHEGSIPRNLSLAHGKLSLAPGRSTGSGNSNRVVINVGGVRYETFRSTLKSIPDTRLSWLTEAQDHNPDYDPATGEYFFDRHPGVFNMILNYYRTGKLHAPADVCGPMFEEELAFWGIDEKQIEPCCWSGYSAHRDAQETLAELESDHDDSENDDNNEEDEEIARRFGIVLEDAHEEKHCFQRWQPRVWHLLEDPTSSSGAQIISIASVVFVLIFIAIFVAESHMQFRDPRAGVNVSSSDTLKVRELQEATEPKAWLKVLEYTCVSYFTLELLLRVIFCPDRAALCRHVLTWVDLLSVLPTYTYIIMMAANAGAHESLYVISSLRMIRIFRILRLTRYFSGLKILAHTLRASAKELFLLIIVLGIGVLVFASFIYYFEQIDEDPKNDFRNIPIGFWWAVVTMTTLGYGDIYPRTAFGYIVGGICALCGLLMLALPVPVIVNNFTLYYSHAQAKMRLPHKKKNMLVGAADALKNTEAVVEGSLDASHPPPVNSSVSGSTQSVISLSDNKANVARRGSEDSRGESIDSGFKTASMDGEVGGISVIFTDELAASCSPTRDPLSPTTKRHNNKRTAINVGEINAPSASDNSKSNSITSRQRSNIHVDIVEVDV</sequence>
<keyword evidence="3" id="KW-0633">Potassium transport</keyword>
<dbReference type="OrthoDB" id="415460at2759"/>
<dbReference type="GO" id="GO:0051260">
    <property type="term" value="P:protein homooligomerization"/>
    <property type="evidence" value="ECO:0007669"/>
    <property type="project" value="InterPro"/>
</dbReference>
<evidence type="ECO:0000256" key="3">
    <source>
        <dbReference type="ARBA" id="ARBA00022538"/>
    </source>
</evidence>
<dbReference type="PRINTS" id="PR01491">
    <property type="entry name" value="KVCHANNEL"/>
</dbReference>
<dbReference type="SUPFAM" id="SSF54695">
    <property type="entry name" value="POZ domain"/>
    <property type="match status" value="1"/>
</dbReference>
<dbReference type="PRINTS" id="PR00169">
    <property type="entry name" value="KCHANNEL"/>
</dbReference>
<accession>A0A2T7PK23</accession>
<dbReference type="Pfam" id="PF02214">
    <property type="entry name" value="BTB_2"/>
    <property type="match status" value="1"/>
</dbReference>
<dbReference type="EMBL" id="PZQS01000003">
    <property type="protein sequence ID" value="PVD33744.1"/>
    <property type="molecule type" value="Genomic_DNA"/>
</dbReference>
<keyword evidence="17" id="KW-1185">Reference proteome</keyword>
<dbReference type="InterPro" id="IPR003131">
    <property type="entry name" value="T1-type_BTB"/>
</dbReference>
<evidence type="ECO:0000256" key="10">
    <source>
        <dbReference type="ARBA" id="ARBA00023136"/>
    </source>
</evidence>
<protein>
    <recommendedName>
        <fullName evidence="15">BTB domain-containing protein</fullName>
    </recommendedName>
</protein>
<evidence type="ECO:0000256" key="2">
    <source>
        <dbReference type="ARBA" id="ARBA00022448"/>
    </source>
</evidence>
<dbReference type="PANTHER" id="PTHR11537">
    <property type="entry name" value="VOLTAGE-GATED POTASSIUM CHANNEL"/>
    <property type="match status" value="1"/>
</dbReference>
<dbReference type="GO" id="GO:0032590">
    <property type="term" value="C:dendrite membrane"/>
    <property type="evidence" value="ECO:0007669"/>
    <property type="project" value="TreeGrafter"/>
</dbReference>
<dbReference type="InterPro" id="IPR027359">
    <property type="entry name" value="Volt_channel_dom_sf"/>
</dbReference>
<reference evidence="16 17" key="1">
    <citation type="submission" date="2018-04" db="EMBL/GenBank/DDBJ databases">
        <title>The genome of golden apple snail Pomacea canaliculata provides insight into stress tolerance and invasive adaptation.</title>
        <authorList>
            <person name="Liu C."/>
            <person name="Liu B."/>
            <person name="Ren Y."/>
            <person name="Zhang Y."/>
            <person name="Wang H."/>
            <person name="Li S."/>
            <person name="Jiang F."/>
            <person name="Yin L."/>
            <person name="Zhang G."/>
            <person name="Qian W."/>
            <person name="Fan W."/>
        </authorList>
    </citation>
    <scope>NUCLEOTIDE SEQUENCE [LARGE SCALE GENOMIC DNA]</scope>
    <source>
        <strain evidence="16">SZHN2017</strain>
        <tissue evidence="16">Muscle</tissue>
    </source>
</reference>
<evidence type="ECO:0000313" key="16">
    <source>
        <dbReference type="EMBL" id="PVD33744.1"/>
    </source>
</evidence>
<dbReference type="PRINTS" id="PR01498">
    <property type="entry name" value="SHAWCHANNEL"/>
</dbReference>
<evidence type="ECO:0000256" key="11">
    <source>
        <dbReference type="ARBA" id="ARBA00023303"/>
    </source>
</evidence>
<dbReference type="AlphaFoldDB" id="A0A2T7PK23"/>
<dbReference type="STRING" id="400727.A0A2T7PK23"/>
<proteinExistence type="predicted"/>
<comment type="subcellular location">
    <subcellularLocation>
        <location evidence="1">Membrane</location>
        <topology evidence="1">Multi-pass membrane protein</topology>
    </subcellularLocation>
</comment>
<feature type="domain" description="BTB" evidence="15">
    <location>
        <begin position="34"/>
        <end position="137"/>
    </location>
</feature>
<keyword evidence="12" id="KW-0175">Coiled coil</keyword>
<dbReference type="GO" id="GO:0032809">
    <property type="term" value="C:neuronal cell body membrane"/>
    <property type="evidence" value="ECO:0007669"/>
    <property type="project" value="TreeGrafter"/>
</dbReference>
<keyword evidence="6" id="KW-0851">Voltage-gated channel</keyword>
<keyword evidence="4 14" id="KW-0812">Transmembrane</keyword>
<dbReference type="InterPro" id="IPR003968">
    <property type="entry name" value="K_chnl_volt-dep_Kv"/>
</dbReference>
<feature type="compositionally biased region" description="Polar residues" evidence="13">
    <location>
        <begin position="584"/>
        <end position="598"/>
    </location>
</feature>
<dbReference type="FunFam" id="1.10.287.70:FF:000011">
    <property type="entry name" value="Potassium channel, voltage-gated Shaw-related subfamily C, member 4"/>
    <property type="match status" value="1"/>
</dbReference>
<dbReference type="GO" id="GO:0005251">
    <property type="term" value="F:delayed rectifier potassium channel activity"/>
    <property type="evidence" value="ECO:0007669"/>
    <property type="project" value="TreeGrafter"/>
</dbReference>
<keyword evidence="9" id="KW-0406">Ion transport</keyword>
<dbReference type="InterPro" id="IPR000210">
    <property type="entry name" value="BTB/POZ_dom"/>
</dbReference>
<evidence type="ECO:0000256" key="6">
    <source>
        <dbReference type="ARBA" id="ARBA00022882"/>
    </source>
</evidence>
<keyword evidence="8 14" id="KW-1133">Transmembrane helix</keyword>
<dbReference type="GO" id="GO:0043679">
    <property type="term" value="C:axon terminus"/>
    <property type="evidence" value="ECO:0007669"/>
    <property type="project" value="TreeGrafter"/>
</dbReference>
<evidence type="ECO:0000256" key="9">
    <source>
        <dbReference type="ARBA" id="ARBA00023065"/>
    </source>
</evidence>
<evidence type="ECO:0000313" key="17">
    <source>
        <dbReference type="Proteomes" id="UP000245119"/>
    </source>
</evidence>
<evidence type="ECO:0000256" key="13">
    <source>
        <dbReference type="SAM" id="MobiDB-lite"/>
    </source>
</evidence>
<dbReference type="SMART" id="SM00225">
    <property type="entry name" value="BTB"/>
    <property type="match status" value="1"/>
</dbReference>
<dbReference type="PANTHER" id="PTHR11537:SF252">
    <property type="entry name" value="POTASSIUM VOLTAGE-GATED CHANNEL PROTEIN SHAW"/>
    <property type="match status" value="1"/>
</dbReference>